<feature type="domain" description="LysM" evidence="3">
    <location>
        <begin position="299"/>
        <end position="345"/>
    </location>
</feature>
<sequence length="347" mass="36758">MQLNCDVDINIIPANNYTAFENVNITIDSPGPITTICPQTITISQNTTLTCQQMAIAYEIPTAGIRNLNNDLDCNWVNDQDVCAPMSCPIAVVSTSSSSINVDEYIRNQDNFTMTQFLTWNPYIGSRQIANGDAICVGPPGGLYIPPSATVSTNSTYTSIAVATVNGTTPTTSNTTATFVGAPTTTVTGTTSECYEWHIVVSGDTCQLIEAEYGITLEEFIALNTYVNSTCGNIWPDYAYCVSGIATANNSTSTAAITATSTSPPISVTTSGTLTTATASGSITTPTPTQTGMVSGCTTFYKAVSGDGCYAIATSYDITLDEFYEWNAAVGNDCSGLWPDYYYCVGI</sequence>
<keyword evidence="2" id="KW-0843">Virulence</keyword>
<reference evidence="4" key="2">
    <citation type="journal article" date="2023" name="IMA Fungus">
        <title>Comparative genomic study of the Penicillium genus elucidates a diverse pangenome and 15 lateral gene transfer events.</title>
        <authorList>
            <person name="Petersen C."/>
            <person name="Sorensen T."/>
            <person name="Nielsen M.R."/>
            <person name="Sondergaard T.E."/>
            <person name="Sorensen J.L."/>
            <person name="Fitzpatrick D.A."/>
            <person name="Frisvad J.C."/>
            <person name="Nielsen K.L."/>
        </authorList>
    </citation>
    <scope>NUCLEOTIDE SEQUENCE</scope>
    <source>
        <strain evidence="4">IBT 19713</strain>
    </source>
</reference>
<dbReference type="AlphaFoldDB" id="A0A9W9NGR6"/>
<dbReference type="PANTHER" id="PTHR34997:SF1">
    <property type="entry name" value="PEPTIDOGLYCAN-BINDING LYSIN DOMAIN"/>
    <property type="match status" value="1"/>
</dbReference>
<dbReference type="SUPFAM" id="SSF54106">
    <property type="entry name" value="LysM domain"/>
    <property type="match status" value="2"/>
</dbReference>
<keyword evidence="1" id="KW-0147">Chitin-binding</keyword>
<dbReference type="GO" id="GO:0008061">
    <property type="term" value="F:chitin binding"/>
    <property type="evidence" value="ECO:0007669"/>
    <property type="project" value="UniProtKB-KW"/>
</dbReference>
<evidence type="ECO:0000313" key="4">
    <source>
        <dbReference type="EMBL" id="KAJ5219687.1"/>
    </source>
</evidence>
<evidence type="ECO:0000259" key="3">
    <source>
        <dbReference type="PROSITE" id="PS51782"/>
    </source>
</evidence>
<dbReference type="InterPro" id="IPR018392">
    <property type="entry name" value="LysM"/>
</dbReference>
<dbReference type="InterPro" id="IPR036779">
    <property type="entry name" value="LysM_dom_sf"/>
</dbReference>
<dbReference type="Pfam" id="PF01476">
    <property type="entry name" value="LysM"/>
    <property type="match status" value="2"/>
</dbReference>
<dbReference type="Gene3D" id="3.10.350.10">
    <property type="entry name" value="LysM domain"/>
    <property type="match status" value="2"/>
</dbReference>
<dbReference type="InterPro" id="IPR052210">
    <property type="entry name" value="LysM1-like"/>
</dbReference>
<accession>A0A9W9NGR6</accession>
<keyword evidence="5" id="KW-1185">Reference proteome</keyword>
<evidence type="ECO:0000256" key="2">
    <source>
        <dbReference type="ARBA" id="ARBA00023026"/>
    </source>
</evidence>
<dbReference type="OrthoDB" id="5985073at2759"/>
<comment type="caution">
    <text evidence="4">The sequence shown here is derived from an EMBL/GenBank/DDBJ whole genome shotgun (WGS) entry which is preliminary data.</text>
</comment>
<name>A0A9W9NGR6_9EURO</name>
<evidence type="ECO:0000313" key="5">
    <source>
        <dbReference type="Proteomes" id="UP001150941"/>
    </source>
</evidence>
<proteinExistence type="predicted"/>
<dbReference type="PANTHER" id="PTHR34997">
    <property type="entry name" value="AM15"/>
    <property type="match status" value="1"/>
</dbReference>
<reference evidence="4" key="1">
    <citation type="submission" date="2022-11" db="EMBL/GenBank/DDBJ databases">
        <authorList>
            <person name="Petersen C."/>
        </authorList>
    </citation>
    <scope>NUCLEOTIDE SEQUENCE</scope>
    <source>
        <strain evidence="4">IBT 19713</strain>
    </source>
</reference>
<protein>
    <recommendedName>
        <fullName evidence="3">LysM domain-containing protein</fullName>
    </recommendedName>
</protein>
<dbReference type="Proteomes" id="UP001150941">
    <property type="component" value="Unassembled WGS sequence"/>
</dbReference>
<feature type="domain" description="LysM" evidence="3">
    <location>
        <begin position="196"/>
        <end position="242"/>
    </location>
</feature>
<gene>
    <name evidence="4" type="ORF">N7468_008891</name>
</gene>
<organism evidence="4 5">
    <name type="scientific">Penicillium chermesinum</name>
    <dbReference type="NCBI Taxonomy" id="63820"/>
    <lineage>
        <taxon>Eukaryota</taxon>
        <taxon>Fungi</taxon>
        <taxon>Dikarya</taxon>
        <taxon>Ascomycota</taxon>
        <taxon>Pezizomycotina</taxon>
        <taxon>Eurotiomycetes</taxon>
        <taxon>Eurotiomycetidae</taxon>
        <taxon>Eurotiales</taxon>
        <taxon>Aspergillaceae</taxon>
        <taxon>Penicillium</taxon>
    </lineage>
</organism>
<dbReference type="PROSITE" id="PS51782">
    <property type="entry name" value="LYSM"/>
    <property type="match status" value="2"/>
</dbReference>
<dbReference type="CDD" id="cd00118">
    <property type="entry name" value="LysM"/>
    <property type="match status" value="2"/>
</dbReference>
<dbReference type="GeneID" id="83205490"/>
<dbReference type="RefSeq" id="XP_058326517.1">
    <property type="nucleotide sequence ID" value="XM_058478187.1"/>
</dbReference>
<dbReference type="SMART" id="SM00257">
    <property type="entry name" value="LysM"/>
    <property type="match status" value="2"/>
</dbReference>
<dbReference type="EMBL" id="JAPQKS010000007">
    <property type="protein sequence ID" value="KAJ5219687.1"/>
    <property type="molecule type" value="Genomic_DNA"/>
</dbReference>
<evidence type="ECO:0000256" key="1">
    <source>
        <dbReference type="ARBA" id="ARBA00022669"/>
    </source>
</evidence>